<keyword evidence="1" id="KW-0732">Signal</keyword>
<organism evidence="2 3">
    <name type="scientific">Mesorhabditis belari</name>
    <dbReference type="NCBI Taxonomy" id="2138241"/>
    <lineage>
        <taxon>Eukaryota</taxon>
        <taxon>Metazoa</taxon>
        <taxon>Ecdysozoa</taxon>
        <taxon>Nematoda</taxon>
        <taxon>Chromadorea</taxon>
        <taxon>Rhabditida</taxon>
        <taxon>Rhabditina</taxon>
        <taxon>Rhabditomorpha</taxon>
        <taxon>Rhabditoidea</taxon>
        <taxon>Rhabditidae</taxon>
        <taxon>Mesorhabditinae</taxon>
        <taxon>Mesorhabditis</taxon>
    </lineage>
</organism>
<evidence type="ECO:0000256" key="1">
    <source>
        <dbReference type="SAM" id="SignalP"/>
    </source>
</evidence>
<proteinExistence type="predicted"/>
<feature type="signal peptide" evidence="1">
    <location>
        <begin position="1"/>
        <end position="18"/>
    </location>
</feature>
<evidence type="ECO:0000313" key="2">
    <source>
        <dbReference type="Proteomes" id="UP000887575"/>
    </source>
</evidence>
<dbReference type="Proteomes" id="UP000887575">
    <property type="component" value="Unassembled WGS sequence"/>
</dbReference>
<accession>A0AAF3EBF8</accession>
<keyword evidence="2" id="KW-1185">Reference proteome</keyword>
<sequence>MLLFGYMLVLIGFIFVNADEEFDIELLSEECDCRDWYGVCRKQGAEWLDENVWMYNCSSSNGANATFVGCMSPQKELISTKINKTVEGFWHACDEDDLRIRYEQEPRCLVESESYHVGSTFRLGTFQWICLDTGRWITGCFYKNETNNDVLLRIGETGYNGLIKHVCDRFVDYPGRVQYYAEVRDDVHVKHPTNKGVNQNFPPSKEELIQGKVNRWLHENSAAFVSNGEQFGARIRYLPASRSDWTKK</sequence>
<protein>
    <submittedName>
        <fullName evidence="3">Uncharacterized protein</fullName>
    </submittedName>
</protein>
<name>A0AAF3EBF8_9BILA</name>
<dbReference type="WBParaSite" id="MBELARI_LOCUS11259">
    <property type="protein sequence ID" value="MBELARI_LOCUS11259"/>
    <property type="gene ID" value="MBELARI_LOCUS11259"/>
</dbReference>
<reference evidence="3" key="1">
    <citation type="submission" date="2024-02" db="UniProtKB">
        <authorList>
            <consortium name="WormBaseParasite"/>
        </authorList>
    </citation>
    <scope>IDENTIFICATION</scope>
</reference>
<evidence type="ECO:0000313" key="3">
    <source>
        <dbReference type="WBParaSite" id="MBELARI_LOCUS11259"/>
    </source>
</evidence>
<dbReference type="AlphaFoldDB" id="A0AAF3EBF8"/>
<feature type="chain" id="PRO_5042100254" evidence="1">
    <location>
        <begin position="19"/>
        <end position="248"/>
    </location>
</feature>